<reference evidence="1" key="1">
    <citation type="submission" date="2021-03" db="EMBL/GenBank/DDBJ databases">
        <authorList>
            <consortium name="DOE Joint Genome Institute"/>
            <person name="Ahrendt S."/>
            <person name="Looney B.P."/>
            <person name="Miyauchi S."/>
            <person name="Morin E."/>
            <person name="Drula E."/>
            <person name="Courty P.E."/>
            <person name="Chicoki N."/>
            <person name="Fauchery L."/>
            <person name="Kohler A."/>
            <person name="Kuo A."/>
            <person name="Labutti K."/>
            <person name="Pangilinan J."/>
            <person name="Lipzen A."/>
            <person name="Riley R."/>
            <person name="Andreopoulos W."/>
            <person name="He G."/>
            <person name="Johnson J."/>
            <person name="Barry K.W."/>
            <person name="Grigoriev I.V."/>
            <person name="Nagy L."/>
            <person name="Hibbett D."/>
            <person name="Henrissat B."/>
            <person name="Matheny P.B."/>
            <person name="Labbe J."/>
            <person name="Martin F."/>
        </authorList>
    </citation>
    <scope>NUCLEOTIDE SEQUENCE</scope>
    <source>
        <strain evidence="1">HHB10654</strain>
    </source>
</reference>
<dbReference type="EMBL" id="MU277192">
    <property type="protein sequence ID" value="KAI0066713.1"/>
    <property type="molecule type" value="Genomic_DNA"/>
</dbReference>
<protein>
    <submittedName>
        <fullName evidence="1">Uncharacterized protein</fullName>
    </submittedName>
</protein>
<name>A0ACB8TE65_9AGAM</name>
<reference evidence="1" key="2">
    <citation type="journal article" date="2022" name="New Phytol.">
        <title>Evolutionary transition to the ectomycorrhizal habit in the genomes of a hyperdiverse lineage of mushroom-forming fungi.</title>
        <authorList>
            <person name="Looney B."/>
            <person name="Miyauchi S."/>
            <person name="Morin E."/>
            <person name="Drula E."/>
            <person name="Courty P.E."/>
            <person name="Kohler A."/>
            <person name="Kuo A."/>
            <person name="LaButti K."/>
            <person name="Pangilinan J."/>
            <person name="Lipzen A."/>
            <person name="Riley R."/>
            <person name="Andreopoulos W."/>
            <person name="He G."/>
            <person name="Johnson J."/>
            <person name="Nolan M."/>
            <person name="Tritt A."/>
            <person name="Barry K.W."/>
            <person name="Grigoriev I.V."/>
            <person name="Nagy L.G."/>
            <person name="Hibbett D."/>
            <person name="Henrissat B."/>
            <person name="Matheny P.B."/>
            <person name="Labbe J."/>
            <person name="Martin F.M."/>
        </authorList>
    </citation>
    <scope>NUCLEOTIDE SEQUENCE</scope>
    <source>
        <strain evidence="1">HHB10654</strain>
    </source>
</reference>
<keyword evidence="2" id="KW-1185">Reference proteome</keyword>
<dbReference type="Proteomes" id="UP000814140">
    <property type="component" value="Unassembled WGS sequence"/>
</dbReference>
<accession>A0ACB8TE65</accession>
<gene>
    <name evidence="1" type="ORF">BV25DRAFT_1420634</name>
</gene>
<comment type="caution">
    <text evidence="1">The sequence shown here is derived from an EMBL/GenBank/DDBJ whole genome shotgun (WGS) entry which is preliminary data.</text>
</comment>
<evidence type="ECO:0000313" key="1">
    <source>
        <dbReference type="EMBL" id="KAI0066713.1"/>
    </source>
</evidence>
<evidence type="ECO:0000313" key="2">
    <source>
        <dbReference type="Proteomes" id="UP000814140"/>
    </source>
</evidence>
<proteinExistence type="predicted"/>
<organism evidence="1 2">
    <name type="scientific">Artomyces pyxidatus</name>
    <dbReference type="NCBI Taxonomy" id="48021"/>
    <lineage>
        <taxon>Eukaryota</taxon>
        <taxon>Fungi</taxon>
        <taxon>Dikarya</taxon>
        <taxon>Basidiomycota</taxon>
        <taxon>Agaricomycotina</taxon>
        <taxon>Agaricomycetes</taxon>
        <taxon>Russulales</taxon>
        <taxon>Auriscalpiaceae</taxon>
        <taxon>Artomyces</taxon>
    </lineage>
</organism>
<sequence>MVQNVTGDPSILVLTFYPLIVETLLFGVFSCLTVLSTYLLLWRPRSVATLMMLFLTTTMYIAAAVHWGACLAAAISGLSDPANFLLDQRHTADQVLASIGLTINVVLSDVIVVWRAWLLWERSRGVLVVSFCLLIATAVAAIFNGVYLAGHVLATFLMISTAWPTVTAAISIATNIWATALVAYKAWLHRRFIRQHIQGCKRRTRVELLLSLLIESGSVYCIYLIVVLLSTRALLGPLCPVFGTSVAQIAGIYPTTLVVLVCLRKGDKNPIFSLEQQTETLEPRIHRITFQTFSRSEEGSSAGHSLDEEDK</sequence>